<keyword evidence="3" id="KW-1185">Reference proteome</keyword>
<dbReference type="Pfam" id="PF13692">
    <property type="entry name" value="Glyco_trans_1_4"/>
    <property type="match status" value="1"/>
</dbReference>
<proteinExistence type="predicted"/>
<organism evidence="2 3">
    <name type="scientific">Laedolimicola ammoniilytica</name>
    <dbReference type="NCBI Taxonomy" id="2981771"/>
    <lineage>
        <taxon>Bacteria</taxon>
        <taxon>Bacillati</taxon>
        <taxon>Bacillota</taxon>
        <taxon>Clostridia</taxon>
        <taxon>Lachnospirales</taxon>
        <taxon>Lachnospiraceae</taxon>
        <taxon>Laedolimicola</taxon>
    </lineage>
</organism>
<evidence type="ECO:0000313" key="3">
    <source>
        <dbReference type="Proteomes" id="UP001652461"/>
    </source>
</evidence>
<comment type="caution">
    <text evidence="2">The sequence shown here is derived from an EMBL/GenBank/DDBJ whole genome shotgun (WGS) entry which is preliminary data.</text>
</comment>
<dbReference type="InterPro" id="IPR028098">
    <property type="entry name" value="Glyco_trans_4-like_N"/>
</dbReference>
<dbReference type="RefSeq" id="WP_158364258.1">
    <property type="nucleotide sequence ID" value="NZ_JAOQKC010000017.1"/>
</dbReference>
<evidence type="ECO:0000313" key="2">
    <source>
        <dbReference type="EMBL" id="MCU6697649.1"/>
    </source>
</evidence>
<dbReference type="SUPFAM" id="SSF53756">
    <property type="entry name" value="UDP-Glycosyltransferase/glycogen phosphorylase"/>
    <property type="match status" value="1"/>
</dbReference>
<dbReference type="PANTHER" id="PTHR12526:SF635">
    <property type="entry name" value="GLYCOSYL TRANSFERASE GROUP 1"/>
    <property type="match status" value="1"/>
</dbReference>
<dbReference type="EMBL" id="JAOQKC010000017">
    <property type="protein sequence ID" value="MCU6697649.1"/>
    <property type="molecule type" value="Genomic_DNA"/>
</dbReference>
<sequence>MKVLQINTICGSGSVGRITVDIVHALEARGDEGMVAFGRRTGPEGVPTYKFGTNLDMGLHVLCTFFRGEHGFASKKQTGRLIEKIEEYNPDIIHLHNIHGFYLDVEQLFRYLRTAGKPVVWTLHDCWSFTGHCAHFDYIGCMKWKTGCGNCPQYRSVYPYALFKDNTASNYRRKKAAFTGVPSLTVVTPSRWLAGYARQSYLGEYPVQVIPNGIALDKFHPVEKGLRKKLGFEGKFILLGVASMWEERKGYAYFEQLADRLPDDYQIILIGLSKQKMKKLHPKIHGVMRTNSMEELAEYYSMADAYVNTTLEDTFPTTNLEALACGTPVITFATGGSVESVDETCGKVVPKGDIDALEAAVKAMRAEPDKRTACLTKASHYDKNERFQDYLRLYAKLLHKE</sequence>
<dbReference type="Proteomes" id="UP001652461">
    <property type="component" value="Unassembled WGS sequence"/>
</dbReference>
<evidence type="ECO:0000259" key="1">
    <source>
        <dbReference type="Pfam" id="PF13439"/>
    </source>
</evidence>
<keyword evidence="2" id="KW-0808">Transferase</keyword>
<dbReference type="Pfam" id="PF13439">
    <property type="entry name" value="Glyco_transf_4"/>
    <property type="match status" value="1"/>
</dbReference>
<dbReference type="PANTHER" id="PTHR12526">
    <property type="entry name" value="GLYCOSYLTRANSFERASE"/>
    <property type="match status" value="1"/>
</dbReference>
<accession>A0ABT2RZ84</accession>
<keyword evidence="2" id="KW-0328">Glycosyltransferase</keyword>
<dbReference type="EC" id="2.4.-.-" evidence="2"/>
<dbReference type="GO" id="GO:0016757">
    <property type="term" value="F:glycosyltransferase activity"/>
    <property type="evidence" value="ECO:0007669"/>
    <property type="project" value="UniProtKB-KW"/>
</dbReference>
<reference evidence="2 3" key="1">
    <citation type="journal article" date="2021" name="ISME Commun">
        <title>Automated analysis of genomic sequences facilitates high-throughput and comprehensive description of bacteria.</title>
        <authorList>
            <person name="Hitch T.C.A."/>
        </authorList>
    </citation>
    <scope>NUCLEOTIDE SEQUENCE [LARGE SCALE GENOMIC DNA]</scope>
    <source>
        <strain evidence="2 3">Sanger_04</strain>
    </source>
</reference>
<protein>
    <submittedName>
        <fullName evidence="2">Glycosyltransferase</fullName>
        <ecNumber evidence="2">2.4.-.-</ecNumber>
    </submittedName>
</protein>
<name>A0ABT2RZ84_9FIRM</name>
<gene>
    <name evidence="2" type="ORF">OCV63_12210</name>
</gene>
<dbReference type="Gene3D" id="3.40.50.2000">
    <property type="entry name" value="Glycogen Phosphorylase B"/>
    <property type="match status" value="2"/>
</dbReference>
<feature type="domain" description="Glycosyltransferase subfamily 4-like N-terminal" evidence="1">
    <location>
        <begin position="15"/>
        <end position="217"/>
    </location>
</feature>